<accession>A0A1I1DVZ2</accession>
<feature type="modified residue" description="4-aspartylphosphate" evidence="1">
    <location>
        <position position="67"/>
    </location>
</feature>
<dbReference type="PANTHER" id="PTHR44520:SF2">
    <property type="entry name" value="RESPONSE REGULATOR RCP1"/>
    <property type="match status" value="1"/>
</dbReference>
<dbReference type="EMBL" id="FOLE01000001">
    <property type="protein sequence ID" value="SFB79105.1"/>
    <property type="molecule type" value="Genomic_DNA"/>
</dbReference>
<protein>
    <submittedName>
        <fullName evidence="3">CheY chemotaxis protein or a CheY-like REC (Receiver) domain</fullName>
    </submittedName>
</protein>
<dbReference type="Gene3D" id="3.40.50.2300">
    <property type="match status" value="1"/>
</dbReference>
<proteinExistence type="predicted"/>
<dbReference type="OrthoDB" id="1524091at2"/>
<gene>
    <name evidence="3" type="ORF">SAMN05421780_101499</name>
</gene>
<evidence type="ECO:0000256" key="1">
    <source>
        <dbReference type="PROSITE-ProRule" id="PRU00169"/>
    </source>
</evidence>
<dbReference type="PANTHER" id="PTHR44520">
    <property type="entry name" value="RESPONSE REGULATOR RCP1-RELATED"/>
    <property type="match status" value="1"/>
</dbReference>
<dbReference type="PROSITE" id="PS50110">
    <property type="entry name" value="RESPONSE_REGULATORY"/>
    <property type="match status" value="1"/>
</dbReference>
<dbReference type="AlphaFoldDB" id="A0A1I1DVZ2"/>
<dbReference type="Pfam" id="PF00072">
    <property type="entry name" value="Response_reg"/>
    <property type="match status" value="1"/>
</dbReference>
<keyword evidence="4" id="KW-1185">Reference proteome</keyword>
<dbReference type="GO" id="GO:0000160">
    <property type="term" value="P:phosphorelay signal transduction system"/>
    <property type="evidence" value="ECO:0007669"/>
    <property type="project" value="InterPro"/>
</dbReference>
<evidence type="ECO:0000259" key="2">
    <source>
        <dbReference type="PROSITE" id="PS50110"/>
    </source>
</evidence>
<evidence type="ECO:0000313" key="3">
    <source>
        <dbReference type="EMBL" id="SFB79105.1"/>
    </source>
</evidence>
<name>A0A1I1DVZ2_9BACT</name>
<sequence>MNPAPTTPFVLLIDDNDTDNLISKRILELTGFSNNILVKNSSVAAIDWLRVVVNDQAAAMPDWIFLDINMPMLDGFDFVTAFEQLTDKMSRRARIVILSSSDSRADIERMMKNPCVTGFITKPLTTSNLSQWQASFPTESLGLIG</sequence>
<reference evidence="3 4" key="1">
    <citation type="submission" date="2016-10" db="EMBL/GenBank/DDBJ databases">
        <authorList>
            <person name="de Groot N.N."/>
        </authorList>
    </citation>
    <scope>NUCLEOTIDE SEQUENCE [LARGE SCALE GENOMIC DNA]</scope>
    <source>
        <strain evidence="3 4">DSM 6793</strain>
    </source>
</reference>
<feature type="domain" description="Response regulatory" evidence="2">
    <location>
        <begin position="9"/>
        <end position="137"/>
    </location>
</feature>
<dbReference type="InterPro" id="IPR001789">
    <property type="entry name" value="Sig_transdc_resp-reg_receiver"/>
</dbReference>
<dbReference type="STRING" id="927664.SAMN05421780_101499"/>
<organism evidence="3 4">
    <name type="scientific">Flexibacter flexilis DSM 6793</name>
    <dbReference type="NCBI Taxonomy" id="927664"/>
    <lineage>
        <taxon>Bacteria</taxon>
        <taxon>Pseudomonadati</taxon>
        <taxon>Bacteroidota</taxon>
        <taxon>Cytophagia</taxon>
        <taxon>Cytophagales</taxon>
        <taxon>Flexibacteraceae</taxon>
        <taxon>Flexibacter</taxon>
    </lineage>
</organism>
<dbReference type="InterPro" id="IPR011006">
    <property type="entry name" value="CheY-like_superfamily"/>
</dbReference>
<dbReference type="InterPro" id="IPR052893">
    <property type="entry name" value="TCS_response_regulator"/>
</dbReference>
<evidence type="ECO:0000313" key="4">
    <source>
        <dbReference type="Proteomes" id="UP000199514"/>
    </source>
</evidence>
<dbReference type="Proteomes" id="UP000199514">
    <property type="component" value="Unassembled WGS sequence"/>
</dbReference>
<keyword evidence="1" id="KW-0597">Phosphoprotein</keyword>
<dbReference type="SUPFAM" id="SSF52172">
    <property type="entry name" value="CheY-like"/>
    <property type="match status" value="1"/>
</dbReference>
<dbReference type="RefSeq" id="WP_091506719.1">
    <property type="nucleotide sequence ID" value="NZ_FOLE01000001.1"/>
</dbReference>
<dbReference type="SMART" id="SM00448">
    <property type="entry name" value="REC"/>
    <property type="match status" value="1"/>
</dbReference>